<feature type="compositionally biased region" description="Low complexity" evidence="1">
    <location>
        <begin position="130"/>
        <end position="144"/>
    </location>
</feature>
<reference evidence="2" key="1">
    <citation type="submission" date="2016-10" db="EMBL/GenBank/DDBJ databases">
        <title>Sequence of Gallionella enrichment culture.</title>
        <authorList>
            <person name="Poehlein A."/>
            <person name="Muehling M."/>
            <person name="Daniel R."/>
        </authorList>
    </citation>
    <scope>NUCLEOTIDE SEQUENCE</scope>
</reference>
<protein>
    <submittedName>
        <fullName evidence="2">Uncharacterized protein</fullName>
    </submittedName>
</protein>
<proteinExistence type="predicted"/>
<comment type="caution">
    <text evidence="2">The sequence shown here is derived from an EMBL/GenBank/DDBJ whole genome shotgun (WGS) entry which is preliminary data.</text>
</comment>
<organism evidence="2">
    <name type="scientific">mine drainage metagenome</name>
    <dbReference type="NCBI Taxonomy" id="410659"/>
    <lineage>
        <taxon>unclassified sequences</taxon>
        <taxon>metagenomes</taxon>
        <taxon>ecological metagenomes</taxon>
    </lineage>
</organism>
<evidence type="ECO:0000256" key="1">
    <source>
        <dbReference type="SAM" id="MobiDB-lite"/>
    </source>
</evidence>
<name>A0A1J5Q077_9ZZZZ</name>
<dbReference type="EMBL" id="MLJW01001689">
    <property type="protein sequence ID" value="OIQ77129.1"/>
    <property type="molecule type" value="Genomic_DNA"/>
</dbReference>
<sequence length="154" mass="15527">MLMESPAKAARGVMEGVHMSVNSISGLSSTSRMSESSEARGGFRAEMKKAMDAVASKLGMNVSDLQAQLKSGKSLTDIAGAKGVSANDLLSTIKQSLSASGVSGNSLDAMATRIANHKGGGHHRADNDRAQAAASAASTTGTSAVDKDGDNDGS</sequence>
<accession>A0A1J5Q077</accession>
<feature type="region of interest" description="Disordered" evidence="1">
    <location>
        <begin position="117"/>
        <end position="154"/>
    </location>
</feature>
<gene>
    <name evidence="2" type="ORF">GALL_411850</name>
</gene>
<feature type="compositionally biased region" description="Basic and acidic residues" evidence="1">
    <location>
        <begin position="145"/>
        <end position="154"/>
    </location>
</feature>
<evidence type="ECO:0000313" key="2">
    <source>
        <dbReference type="EMBL" id="OIQ77129.1"/>
    </source>
</evidence>
<dbReference type="AlphaFoldDB" id="A0A1J5Q077"/>